<protein>
    <submittedName>
        <fullName evidence="1">Uncharacterized protein</fullName>
    </submittedName>
</protein>
<organism evidence="1 2">
    <name type="scientific">Mycena rosella</name>
    <name type="common">Pink bonnet</name>
    <name type="synonym">Agaricus rosellus</name>
    <dbReference type="NCBI Taxonomy" id="1033263"/>
    <lineage>
        <taxon>Eukaryota</taxon>
        <taxon>Fungi</taxon>
        <taxon>Dikarya</taxon>
        <taxon>Basidiomycota</taxon>
        <taxon>Agaricomycotina</taxon>
        <taxon>Agaricomycetes</taxon>
        <taxon>Agaricomycetidae</taxon>
        <taxon>Agaricales</taxon>
        <taxon>Marasmiineae</taxon>
        <taxon>Mycenaceae</taxon>
        <taxon>Mycena</taxon>
    </lineage>
</organism>
<evidence type="ECO:0000313" key="2">
    <source>
        <dbReference type="Proteomes" id="UP001221757"/>
    </source>
</evidence>
<reference evidence="1" key="1">
    <citation type="submission" date="2023-03" db="EMBL/GenBank/DDBJ databases">
        <title>Massive genome expansion in bonnet fungi (Mycena s.s.) driven by repeated elements and novel gene families across ecological guilds.</title>
        <authorList>
            <consortium name="Lawrence Berkeley National Laboratory"/>
            <person name="Harder C.B."/>
            <person name="Miyauchi S."/>
            <person name="Viragh M."/>
            <person name="Kuo A."/>
            <person name="Thoen E."/>
            <person name="Andreopoulos B."/>
            <person name="Lu D."/>
            <person name="Skrede I."/>
            <person name="Drula E."/>
            <person name="Henrissat B."/>
            <person name="Morin E."/>
            <person name="Kohler A."/>
            <person name="Barry K."/>
            <person name="LaButti K."/>
            <person name="Morin E."/>
            <person name="Salamov A."/>
            <person name="Lipzen A."/>
            <person name="Mereny Z."/>
            <person name="Hegedus B."/>
            <person name="Baldrian P."/>
            <person name="Stursova M."/>
            <person name="Weitz H."/>
            <person name="Taylor A."/>
            <person name="Grigoriev I.V."/>
            <person name="Nagy L.G."/>
            <person name="Martin F."/>
            <person name="Kauserud H."/>
        </authorList>
    </citation>
    <scope>NUCLEOTIDE SEQUENCE</scope>
    <source>
        <strain evidence="1">CBHHK067</strain>
    </source>
</reference>
<proteinExistence type="predicted"/>
<gene>
    <name evidence="1" type="ORF">B0H17DRAFT_1199289</name>
</gene>
<dbReference type="Proteomes" id="UP001221757">
    <property type="component" value="Unassembled WGS sequence"/>
</dbReference>
<dbReference type="EMBL" id="JARKIE010000042">
    <property type="protein sequence ID" value="KAJ7694422.1"/>
    <property type="molecule type" value="Genomic_DNA"/>
</dbReference>
<evidence type="ECO:0000313" key="1">
    <source>
        <dbReference type="EMBL" id="KAJ7694422.1"/>
    </source>
</evidence>
<comment type="caution">
    <text evidence="1">The sequence shown here is derived from an EMBL/GenBank/DDBJ whole genome shotgun (WGS) entry which is preliminary data.</text>
</comment>
<dbReference type="AlphaFoldDB" id="A0AAD7GLB2"/>
<sequence length="97" mass="10878">MRGQDLAFLPRRRSFLSPPPGFFGSLVTSHLPSVHFAACGIFRKLPTQLDSDYSAAVMVQFFPLLFFQCLSYASADFSSHFFCSSEQMSRSTGRGRQ</sequence>
<keyword evidence="2" id="KW-1185">Reference proteome</keyword>
<accession>A0AAD7GLB2</accession>
<name>A0AAD7GLB2_MYCRO</name>